<proteinExistence type="predicted"/>
<evidence type="ECO:0008006" key="4">
    <source>
        <dbReference type="Google" id="ProtNLM"/>
    </source>
</evidence>
<gene>
    <name evidence="2" type="ORF">OG2516_15020</name>
</gene>
<reference evidence="2 3" key="1">
    <citation type="journal article" date="2010" name="J. Bacteriol.">
        <title>Genome sequences of Oceanicola granulosus HTCC2516(T) and Oceanicola batsensis HTCC2597(TDelta).</title>
        <authorList>
            <person name="Thrash J.C."/>
            <person name="Cho J.C."/>
            <person name="Vergin K.L."/>
            <person name="Giovannoni S.J."/>
        </authorList>
    </citation>
    <scope>NUCLEOTIDE SEQUENCE [LARGE SCALE GENOMIC DNA]</scope>
    <source>
        <strain evidence="3">ATCC BAA-861 / DSM 15982 / KCTC 12143 / HTCC2516</strain>
    </source>
</reference>
<dbReference type="RefSeq" id="WP_007256519.1">
    <property type="nucleotide sequence ID" value="NZ_CH724108.1"/>
</dbReference>
<feature type="chain" id="PRO_5004207247" description="Secreted protein" evidence="1">
    <location>
        <begin position="27"/>
        <end position="279"/>
    </location>
</feature>
<sequence length="279" mass="30425">MTPRIRRILLPALLLTLATGASPARGAECADARALRWLEDHLGPPPPPAGVLTGRQRLETPVWLRGAEIADAKYAVSLRRGPDAGMAALSELAIGPLRSDDAYGAGIRVEAPRDGDDSPVRLFLHDVQIVADWPDWVSYEETNYDGIDFGAPGELYGHRVRIRDWNADAALDIKADLSQFVALDISGGGNRPIRYWRAGPHDLVASRISRPDDGPLIWFADCDAATLRIFDTQFNGHPRLPADRIACESGQGPEIAYLSEDPRTTDALHPFLRGCPAPD</sequence>
<dbReference type="HOGENOM" id="CLU_996905_0_0_5"/>
<evidence type="ECO:0000313" key="3">
    <source>
        <dbReference type="Proteomes" id="UP000003635"/>
    </source>
</evidence>
<comment type="caution">
    <text evidence="2">The sequence shown here is derived from an EMBL/GenBank/DDBJ whole genome shotgun (WGS) entry which is preliminary data.</text>
</comment>
<evidence type="ECO:0000256" key="1">
    <source>
        <dbReference type="SAM" id="SignalP"/>
    </source>
</evidence>
<accession>Q2CER1</accession>
<keyword evidence="3" id="KW-1185">Reference proteome</keyword>
<organism evidence="2 3">
    <name type="scientific">Oceanicola granulosus (strain ATCC BAA-861 / DSM 15982 / KCTC 12143 / HTCC2516)</name>
    <dbReference type="NCBI Taxonomy" id="314256"/>
    <lineage>
        <taxon>Bacteria</taxon>
        <taxon>Pseudomonadati</taxon>
        <taxon>Pseudomonadota</taxon>
        <taxon>Alphaproteobacteria</taxon>
        <taxon>Rhodobacterales</taxon>
        <taxon>Roseobacteraceae</taxon>
        <taxon>Oceanicola</taxon>
    </lineage>
</organism>
<name>Q2CER1_OCEGH</name>
<dbReference type="Proteomes" id="UP000003635">
    <property type="component" value="Unassembled WGS sequence"/>
</dbReference>
<dbReference type="eggNOG" id="ENOG5033YBP">
    <property type="taxonomic scope" value="Bacteria"/>
</dbReference>
<keyword evidence="1" id="KW-0732">Signal</keyword>
<dbReference type="EMBL" id="AAOT01000016">
    <property type="protein sequence ID" value="EAR51197.1"/>
    <property type="molecule type" value="Genomic_DNA"/>
</dbReference>
<evidence type="ECO:0000313" key="2">
    <source>
        <dbReference type="EMBL" id="EAR51197.1"/>
    </source>
</evidence>
<dbReference type="OrthoDB" id="7832342at2"/>
<feature type="signal peptide" evidence="1">
    <location>
        <begin position="1"/>
        <end position="26"/>
    </location>
</feature>
<protein>
    <recommendedName>
        <fullName evidence="4">Secreted protein</fullName>
    </recommendedName>
</protein>
<dbReference type="AlphaFoldDB" id="Q2CER1"/>